<dbReference type="Proteomes" id="UP000245698">
    <property type="component" value="Unassembled WGS sequence"/>
</dbReference>
<keyword evidence="2" id="KW-1133">Transmembrane helix</keyword>
<feature type="transmembrane region" description="Helical" evidence="2">
    <location>
        <begin position="74"/>
        <end position="95"/>
    </location>
</feature>
<feature type="transmembrane region" description="Helical" evidence="2">
    <location>
        <begin position="131"/>
        <end position="149"/>
    </location>
</feature>
<feature type="domain" description="Heparan-alpha-glucosaminide N-acetyltransferase catalytic" evidence="3">
    <location>
        <begin position="32"/>
        <end position="253"/>
    </location>
</feature>
<feature type="region of interest" description="Disordered" evidence="1">
    <location>
        <begin position="281"/>
        <end position="304"/>
    </location>
</feature>
<keyword evidence="5" id="KW-1185">Reference proteome</keyword>
<sequence>MGLILKQVEVRKSCHRLSTCLELSWSSRTRNRLVGLDAIRGTAILGVVVFHLIWDLEFAGLVDGIARHPAWLAFGRFLAGTFMALVGVSLVLAHPDGVRWRPFARRLGMIVLSAVAITLVTWLIFPSTFVYFGILHGIAAATLIGCAFLRLPLAAALATGTAMLILPFAVSYSAFDTRWLAWIGFAVDPPASNDYVPVFPWAGLTLVAISATKFLRLHDLLRLVGRPLPRRYAFTALVWMGRHSLAIYLLHQPSSARPDPSPGAEFCVVASVVYRSYFGSGGSTKAQAPHHRPETGGARSRAHG</sequence>
<dbReference type="InterPro" id="IPR012429">
    <property type="entry name" value="HGSNAT_cat"/>
</dbReference>
<gene>
    <name evidence="4" type="ORF">BQ8482_360093</name>
</gene>
<keyword evidence="2" id="KW-0472">Membrane</keyword>
<evidence type="ECO:0000313" key="5">
    <source>
        <dbReference type="Proteomes" id="UP000245698"/>
    </source>
</evidence>
<feature type="transmembrane region" description="Helical" evidence="2">
    <location>
        <begin position="195"/>
        <end position="212"/>
    </location>
</feature>
<proteinExistence type="predicted"/>
<organism evidence="4 5">
    <name type="scientific">Mesorhizobium delmotii</name>
    <dbReference type="NCBI Taxonomy" id="1631247"/>
    <lineage>
        <taxon>Bacteria</taxon>
        <taxon>Pseudomonadati</taxon>
        <taxon>Pseudomonadota</taxon>
        <taxon>Alphaproteobacteria</taxon>
        <taxon>Hyphomicrobiales</taxon>
        <taxon>Phyllobacteriaceae</taxon>
        <taxon>Mesorhizobium</taxon>
    </lineage>
</organism>
<evidence type="ECO:0000259" key="3">
    <source>
        <dbReference type="Pfam" id="PF07786"/>
    </source>
</evidence>
<dbReference type="Pfam" id="PF07786">
    <property type="entry name" value="HGSNAT_cat"/>
    <property type="match status" value="1"/>
</dbReference>
<dbReference type="EMBL" id="FUIG01000044">
    <property type="protein sequence ID" value="SJM33692.1"/>
    <property type="molecule type" value="Genomic_DNA"/>
</dbReference>
<evidence type="ECO:0000313" key="4">
    <source>
        <dbReference type="EMBL" id="SJM33692.1"/>
    </source>
</evidence>
<feature type="transmembrane region" description="Helical" evidence="2">
    <location>
        <begin position="107"/>
        <end position="125"/>
    </location>
</feature>
<accession>A0A2P9ARA4</accession>
<dbReference type="RefSeq" id="WP_244602978.1">
    <property type="nucleotide sequence ID" value="NZ_FUIG01000044.1"/>
</dbReference>
<feature type="transmembrane region" description="Helical" evidence="2">
    <location>
        <begin position="33"/>
        <end position="54"/>
    </location>
</feature>
<name>A0A2P9ARA4_9HYPH</name>
<keyword evidence="2" id="KW-0812">Transmembrane</keyword>
<reference evidence="5" key="1">
    <citation type="submission" date="2016-12" db="EMBL/GenBank/DDBJ databases">
        <authorList>
            <person name="Brunel B."/>
        </authorList>
    </citation>
    <scope>NUCLEOTIDE SEQUENCE [LARGE SCALE GENOMIC DNA]</scope>
</reference>
<evidence type="ECO:0000256" key="2">
    <source>
        <dbReference type="SAM" id="Phobius"/>
    </source>
</evidence>
<protein>
    <recommendedName>
        <fullName evidence="3">Heparan-alpha-glucosaminide N-acetyltransferase catalytic domain-containing protein</fullName>
    </recommendedName>
</protein>
<dbReference type="AlphaFoldDB" id="A0A2P9ARA4"/>
<feature type="transmembrane region" description="Helical" evidence="2">
    <location>
        <begin position="156"/>
        <end position="175"/>
    </location>
</feature>
<evidence type="ECO:0000256" key="1">
    <source>
        <dbReference type="SAM" id="MobiDB-lite"/>
    </source>
</evidence>